<evidence type="ECO:0008006" key="6">
    <source>
        <dbReference type="Google" id="ProtNLM"/>
    </source>
</evidence>
<feature type="compositionally biased region" description="Basic and acidic residues" evidence="1">
    <location>
        <begin position="280"/>
        <end position="291"/>
    </location>
</feature>
<evidence type="ECO:0000256" key="1">
    <source>
        <dbReference type="SAM" id="MobiDB-lite"/>
    </source>
</evidence>
<evidence type="ECO:0000259" key="3">
    <source>
        <dbReference type="Pfam" id="PF14383"/>
    </source>
</evidence>
<feature type="compositionally biased region" description="Polar residues" evidence="1">
    <location>
        <begin position="368"/>
        <end position="377"/>
    </location>
</feature>
<dbReference type="InterPro" id="IPR032795">
    <property type="entry name" value="DUF3741-assoc"/>
</dbReference>
<feature type="region of interest" description="Disordered" evidence="1">
    <location>
        <begin position="428"/>
        <end position="462"/>
    </location>
</feature>
<feature type="domain" description="DUF4378" evidence="2">
    <location>
        <begin position="747"/>
        <end position="899"/>
    </location>
</feature>
<feature type="region of interest" description="Disordered" evidence="1">
    <location>
        <begin position="669"/>
        <end position="688"/>
    </location>
</feature>
<feature type="region of interest" description="Disordered" evidence="1">
    <location>
        <begin position="576"/>
        <end position="597"/>
    </location>
</feature>
<feature type="region of interest" description="Disordered" evidence="1">
    <location>
        <begin position="695"/>
        <end position="714"/>
    </location>
</feature>
<feature type="region of interest" description="Disordered" evidence="1">
    <location>
        <begin position="244"/>
        <end position="405"/>
    </location>
</feature>
<reference evidence="4" key="1">
    <citation type="submission" date="2020-06" db="EMBL/GenBank/DDBJ databases">
        <authorList>
            <person name="Li T."/>
            <person name="Hu X."/>
            <person name="Zhang T."/>
            <person name="Song X."/>
            <person name="Zhang H."/>
            <person name="Dai N."/>
            <person name="Sheng W."/>
            <person name="Hou X."/>
            <person name="Wei L."/>
        </authorList>
    </citation>
    <scope>NUCLEOTIDE SEQUENCE</scope>
    <source>
        <strain evidence="4">3651</strain>
        <tissue evidence="4">Leaf</tissue>
    </source>
</reference>
<feature type="region of interest" description="Disordered" evidence="1">
    <location>
        <begin position="62"/>
        <end position="81"/>
    </location>
</feature>
<evidence type="ECO:0000313" key="5">
    <source>
        <dbReference type="Proteomes" id="UP001293254"/>
    </source>
</evidence>
<sequence length="907" mass="100230">MEVEKRGVRGGFFQLFDWNGKSRKKLFSGKSELPESSNQGKENYHGSVISRRQQELEKAFPQNATGQNDYHYASSASGDSEYGTKAPGVVARLMGLDSLPTSNVNEPYFAPFVESLSFRDSSYSMSRPAFQSEHDIVIFESVRNKLDGSTRNPLDLRLQKGHRAIERFQTEVLPPKSAKPISITHHRLLSPIKSPGFVPPKNAAYIIEAAAKIIEQSPRSTMKGNSPSLGSSPVPFRVRDMKEKMEAAKRSSGSVDASQRGKEQSSAKNIKKQLNARGLGRSEDSYDETKRVGSQRLRRKDKSVSLAAQAKASTQKRDGFASVGNRSSEKHKEHNDIKPSGLSRNLPNIQKKVEKQSSSRKPSEVLRLNNQKQNSASAKDGEISEPSCSHPKERKESNLSTNYIHGRTSRTVNNIVVNNVLTSRKTNFVAADPGKEHSSSRAKTTSKKKLPVNGNNQPGGSVTQKAVMTENEKSVKCNVAFEGDSKWDGIDNKNSLDVVSFTFTSPIKKSGAGYNSCCTILEATNSSLPNCNPCVRESDSRYSAASSSVFNVIGGDALSVLLEQKLKELTSRVELSQRDLPEPSSISGSTNSNRNIGPTVNLVNSMPMENDTCKSEQEIHASDCPSTGKLWHKAEREYKGLECIDSTEYQRYLHLQGCKSVSSQPSLSAAGSDSFDVNGSSSNEGRLPCLSIESSEGMNWSSSRKSNPAEGDVEISDTASSLSIGTMSETVASSLYRTDSKDYSHWELQYIVDILSSGGLLLEEFALGQAHKIIAPDLFDQLECQKMDSYKVMGEQVVLEHKVLFDCVCECLEVRCGRLLAGSCKFWAKQTTLLHRRQWLAEDLYREISSWTNAEELMVDELVDKDMSSKSGKWTDFEVEAFEEGVEIEERILTSLVDELIDDFLFC</sequence>
<feature type="compositionally biased region" description="Polar residues" evidence="1">
    <location>
        <begin position="669"/>
        <end position="684"/>
    </location>
</feature>
<dbReference type="PANTHER" id="PTHR21726:SF57">
    <property type="entry name" value="SERINE-RICH ADHESIN FOR PLATELETS-LIKE PROTEIN"/>
    <property type="match status" value="1"/>
</dbReference>
<evidence type="ECO:0000259" key="2">
    <source>
        <dbReference type="Pfam" id="PF14309"/>
    </source>
</evidence>
<organism evidence="4 5">
    <name type="scientific">Sesamum alatum</name>
    <dbReference type="NCBI Taxonomy" id="300844"/>
    <lineage>
        <taxon>Eukaryota</taxon>
        <taxon>Viridiplantae</taxon>
        <taxon>Streptophyta</taxon>
        <taxon>Embryophyta</taxon>
        <taxon>Tracheophyta</taxon>
        <taxon>Spermatophyta</taxon>
        <taxon>Magnoliopsida</taxon>
        <taxon>eudicotyledons</taxon>
        <taxon>Gunneridae</taxon>
        <taxon>Pentapetalae</taxon>
        <taxon>asterids</taxon>
        <taxon>lamiids</taxon>
        <taxon>Lamiales</taxon>
        <taxon>Pedaliaceae</taxon>
        <taxon>Sesamum</taxon>
    </lineage>
</organism>
<comment type="caution">
    <text evidence="4">The sequence shown here is derived from an EMBL/GenBank/DDBJ whole genome shotgun (WGS) entry which is preliminary data.</text>
</comment>
<feature type="compositionally biased region" description="Polar residues" evidence="1">
    <location>
        <begin position="62"/>
        <end position="78"/>
    </location>
</feature>
<accession>A0AAE2CMG9</accession>
<dbReference type="InterPro" id="IPR025486">
    <property type="entry name" value="DUF4378"/>
</dbReference>
<name>A0AAE2CMG9_9LAMI</name>
<dbReference type="Pfam" id="PF14309">
    <property type="entry name" value="DUF4378"/>
    <property type="match status" value="1"/>
</dbReference>
<keyword evidence="5" id="KW-1185">Reference proteome</keyword>
<evidence type="ECO:0000313" key="4">
    <source>
        <dbReference type="EMBL" id="KAK4427622.1"/>
    </source>
</evidence>
<dbReference type="Pfam" id="PF14383">
    <property type="entry name" value="VARLMGL"/>
    <property type="match status" value="1"/>
</dbReference>
<feature type="compositionally biased region" description="Basic and acidic residues" evidence="1">
    <location>
        <begin position="351"/>
        <end position="364"/>
    </location>
</feature>
<feature type="compositionally biased region" description="Polar residues" evidence="1">
    <location>
        <begin position="453"/>
        <end position="462"/>
    </location>
</feature>
<proteinExistence type="predicted"/>
<reference evidence="4" key="2">
    <citation type="journal article" date="2024" name="Plant">
        <title>Genomic evolution and insights into agronomic trait innovations of Sesamum species.</title>
        <authorList>
            <person name="Miao H."/>
            <person name="Wang L."/>
            <person name="Qu L."/>
            <person name="Liu H."/>
            <person name="Sun Y."/>
            <person name="Le M."/>
            <person name="Wang Q."/>
            <person name="Wei S."/>
            <person name="Zheng Y."/>
            <person name="Lin W."/>
            <person name="Duan Y."/>
            <person name="Cao H."/>
            <person name="Xiong S."/>
            <person name="Wang X."/>
            <person name="Wei L."/>
            <person name="Li C."/>
            <person name="Ma Q."/>
            <person name="Ju M."/>
            <person name="Zhao R."/>
            <person name="Li G."/>
            <person name="Mu C."/>
            <person name="Tian Q."/>
            <person name="Mei H."/>
            <person name="Zhang T."/>
            <person name="Gao T."/>
            <person name="Zhang H."/>
        </authorList>
    </citation>
    <scope>NUCLEOTIDE SEQUENCE</scope>
    <source>
        <strain evidence="4">3651</strain>
    </source>
</reference>
<gene>
    <name evidence="4" type="ORF">Salat_1531200</name>
</gene>
<dbReference type="Proteomes" id="UP001293254">
    <property type="component" value="Unassembled WGS sequence"/>
</dbReference>
<dbReference type="EMBL" id="JACGWO010000005">
    <property type="protein sequence ID" value="KAK4427622.1"/>
    <property type="molecule type" value="Genomic_DNA"/>
</dbReference>
<feature type="compositionally biased region" description="Polar residues" evidence="1">
    <location>
        <begin position="584"/>
        <end position="597"/>
    </location>
</feature>
<feature type="compositionally biased region" description="Polar residues" evidence="1">
    <location>
        <begin position="695"/>
        <end position="706"/>
    </location>
</feature>
<dbReference type="PANTHER" id="PTHR21726">
    <property type="entry name" value="PHOSPHATIDYLINOSITOL N-ACETYLGLUCOSAMINYLTRANSFERASE SUBUNIT P DOWN SYNDROME CRITICAL REGION PROTEIN 5 -RELATED"/>
    <property type="match status" value="1"/>
</dbReference>
<feature type="compositionally biased region" description="Basic and acidic residues" evidence="1">
    <location>
        <begin position="327"/>
        <end position="337"/>
    </location>
</feature>
<feature type="region of interest" description="Disordered" evidence="1">
    <location>
        <begin position="27"/>
        <end position="51"/>
    </location>
</feature>
<feature type="domain" description="DUF3741" evidence="3">
    <location>
        <begin position="74"/>
        <end position="104"/>
    </location>
</feature>
<dbReference type="AlphaFoldDB" id="A0AAE2CMG9"/>
<protein>
    <recommendedName>
        <fullName evidence="6">DUF4378 domain-containing protein</fullName>
    </recommendedName>
</protein>